<sequence length="179" mass="20066">MWKIKPFFKSSSLRTKLLSRFAVVILVIGGVSIASYWALRGIINQMQVMVETTVIANNIIAPAQEIPNLIRSYRIKLLPCGQRRIGIAFPPCRAHCLGRVNAQIKAINQELERMKTEIRKVEEDSLSIATIAEQSLQRSQEVAASTEEQVASLEEALNSASILSRMALELQNMVKQFKL</sequence>
<name>A0A8J6LMB2_9FIRM</name>
<protein>
    <submittedName>
        <fullName evidence="3">Methyl-accepting chemotaxis protein</fullName>
    </submittedName>
</protein>
<reference evidence="3" key="1">
    <citation type="submission" date="2020-06" db="EMBL/GenBank/DDBJ databases">
        <title>Novel chitinolytic bacterium.</title>
        <authorList>
            <person name="Ungkulpasvich U."/>
            <person name="Kosugi A."/>
            <person name="Uke A."/>
        </authorList>
    </citation>
    <scope>NUCLEOTIDE SEQUENCE</scope>
    <source>
        <strain evidence="3">UUS1-1</strain>
    </source>
</reference>
<keyword evidence="1" id="KW-0175">Coiled coil</keyword>
<dbReference type="AlphaFoldDB" id="A0A8J6LMB2"/>
<proteinExistence type="predicted"/>
<feature type="coiled-coil region" evidence="1">
    <location>
        <begin position="97"/>
        <end position="163"/>
    </location>
</feature>
<keyword evidence="4" id="KW-1185">Reference proteome</keyword>
<evidence type="ECO:0000313" key="4">
    <source>
        <dbReference type="Proteomes" id="UP000657177"/>
    </source>
</evidence>
<comment type="caution">
    <text evidence="3">The sequence shown here is derived from an EMBL/GenBank/DDBJ whole genome shotgun (WGS) entry which is preliminary data.</text>
</comment>
<dbReference type="Proteomes" id="UP000657177">
    <property type="component" value="Unassembled WGS sequence"/>
</dbReference>
<dbReference type="Gene3D" id="1.10.287.950">
    <property type="entry name" value="Methyl-accepting chemotaxis protein"/>
    <property type="match status" value="1"/>
</dbReference>
<gene>
    <name evidence="3" type="ORF">G5B42_08270</name>
</gene>
<keyword evidence="2" id="KW-0472">Membrane</keyword>
<evidence type="ECO:0000256" key="2">
    <source>
        <dbReference type="SAM" id="Phobius"/>
    </source>
</evidence>
<dbReference type="EMBL" id="JAAKDE010000015">
    <property type="protein sequence ID" value="MBA2133534.1"/>
    <property type="molecule type" value="Genomic_DNA"/>
</dbReference>
<organism evidence="3 4">
    <name type="scientific">Capillibacterium thermochitinicola</name>
    <dbReference type="NCBI Taxonomy" id="2699427"/>
    <lineage>
        <taxon>Bacteria</taxon>
        <taxon>Bacillati</taxon>
        <taxon>Bacillota</taxon>
        <taxon>Capillibacterium</taxon>
    </lineage>
</organism>
<keyword evidence="2" id="KW-0812">Transmembrane</keyword>
<feature type="transmembrane region" description="Helical" evidence="2">
    <location>
        <begin position="21"/>
        <end position="39"/>
    </location>
</feature>
<dbReference type="SUPFAM" id="SSF58104">
    <property type="entry name" value="Methyl-accepting chemotaxis protein (MCP) signaling domain"/>
    <property type="match status" value="1"/>
</dbReference>
<keyword evidence="2" id="KW-1133">Transmembrane helix</keyword>
<evidence type="ECO:0000313" key="3">
    <source>
        <dbReference type="EMBL" id="MBA2133534.1"/>
    </source>
</evidence>
<dbReference type="RefSeq" id="WP_181339993.1">
    <property type="nucleotide sequence ID" value="NZ_JAAKDE010000015.1"/>
</dbReference>
<accession>A0A8J6LMB2</accession>
<evidence type="ECO:0000256" key="1">
    <source>
        <dbReference type="SAM" id="Coils"/>
    </source>
</evidence>